<dbReference type="InterPro" id="IPR038665">
    <property type="entry name" value="Voltage-dep_anion_channel_sf"/>
</dbReference>
<evidence type="ECO:0000313" key="10">
    <source>
        <dbReference type="Proteomes" id="UP000198654"/>
    </source>
</evidence>
<sequence>MNTFRKGLGHRLDDSTAQLFPGYFALVMATGAVAIDTYVLGMPSLAWLLALLGTFAYAGLWLLTLMRAMRYPRRLVGDLNDHARGPGFFTLVAATGILGTQWLLIAQATLAAQLLWLLAVTLWLAVMYAFFIAVIVQQDKPAMEQSINGAWLLTTVSTQSVAVLTALLPWSEARSEAALLFALCMFLLGCALYLIIITLIVYRLVFLRLSAAALTPPYWINMGAVAITTLAGSTLILRAGSDTLLTDFVPFLKGFTLLFWALASWWIPLLVGLSLWRHLVRRYPLRYDAQLWGMVFPLGMYTTGTLSLSQALDIGFLRAIPQVTVWFALTAWLIVGLAMLNHWRHLPPDSA</sequence>
<feature type="transmembrane region" description="Helical" evidence="8">
    <location>
        <begin position="114"/>
        <end position="136"/>
    </location>
</feature>
<dbReference type="GO" id="GO:0005886">
    <property type="term" value="C:plasma membrane"/>
    <property type="evidence" value="ECO:0007669"/>
    <property type="project" value="UniProtKB-SubCell"/>
</dbReference>
<feature type="transmembrane region" description="Helical" evidence="8">
    <location>
        <begin position="177"/>
        <end position="206"/>
    </location>
</feature>
<feature type="transmembrane region" description="Helical" evidence="8">
    <location>
        <begin position="87"/>
        <end position="108"/>
    </location>
</feature>
<dbReference type="InterPro" id="IPR051629">
    <property type="entry name" value="Sulfite_efflux_TDT"/>
</dbReference>
<reference evidence="9 10" key="1">
    <citation type="submission" date="2016-10" db="EMBL/GenBank/DDBJ databases">
        <authorList>
            <person name="de Groot N.N."/>
        </authorList>
    </citation>
    <scope>NUCLEOTIDE SEQUENCE [LARGE SCALE GENOMIC DNA]</scope>
    <source>
        <strain evidence="9 10">DSM 14789</strain>
    </source>
</reference>
<feature type="transmembrane region" description="Helical" evidence="8">
    <location>
        <begin position="218"/>
        <end position="237"/>
    </location>
</feature>
<organism evidence="9 10">
    <name type="scientific">Modicisalibacter muralis</name>
    <dbReference type="NCBI Taxonomy" id="119000"/>
    <lineage>
        <taxon>Bacteria</taxon>
        <taxon>Pseudomonadati</taxon>
        <taxon>Pseudomonadota</taxon>
        <taxon>Gammaproteobacteria</taxon>
        <taxon>Oceanospirillales</taxon>
        <taxon>Halomonadaceae</taxon>
        <taxon>Modicisalibacter</taxon>
    </lineage>
</organism>
<dbReference type="InterPro" id="IPR004695">
    <property type="entry name" value="SLAC1/Mae1/Ssu1/TehA"/>
</dbReference>
<evidence type="ECO:0000256" key="1">
    <source>
        <dbReference type="ARBA" id="ARBA00004651"/>
    </source>
</evidence>
<evidence type="ECO:0000256" key="7">
    <source>
        <dbReference type="ARBA" id="ARBA00023136"/>
    </source>
</evidence>
<dbReference type="PANTHER" id="PTHR31686">
    <property type="match status" value="1"/>
</dbReference>
<dbReference type="Gene3D" id="1.50.10.150">
    <property type="entry name" value="Voltage-dependent anion channel"/>
    <property type="match status" value="1"/>
</dbReference>
<comment type="subcellular location">
    <subcellularLocation>
        <location evidence="1">Cell membrane</location>
        <topology evidence="1">Multi-pass membrane protein</topology>
    </subcellularLocation>
</comment>
<dbReference type="CDD" id="cd09319">
    <property type="entry name" value="TDT_like_1"/>
    <property type="match status" value="1"/>
</dbReference>
<evidence type="ECO:0000256" key="8">
    <source>
        <dbReference type="SAM" id="Phobius"/>
    </source>
</evidence>
<gene>
    <name evidence="9" type="ORF">SAMN05661010_03447</name>
</gene>
<accession>A0A1G9QQ51</accession>
<feature type="transmembrane region" description="Helical" evidence="8">
    <location>
        <begin position="291"/>
        <end position="312"/>
    </location>
</feature>
<evidence type="ECO:0000256" key="3">
    <source>
        <dbReference type="ARBA" id="ARBA00022448"/>
    </source>
</evidence>
<keyword evidence="6 8" id="KW-1133">Transmembrane helix</keyword>
<feature type="transmembrane region" description="Helical" evidence="8">
    <location>
        <begin position="257"/>
        <end position="279"/>
    </location>
</feature>
<evidence type="ECO:0000256" key="4">
    <source>
        <dbReference type="ARBA" id="ARBA00022475"/>
    </source>
</evidence>
<keyword evidence="4" id="KW-1003">Cell membrane</keyword>
<dbReference type="EMBL" id="FNGI01000012">
    <property type="protein sequence ID" value="SDM13139.1"/>
    <property type="molecule type" value="Genomic_DNA"/>
</dbReference>
<dbReference type="Proteomes" id="UP000198654">
    <property type="component" value="Unassembled WGS sequence"/>
</dbReference>
<feature type="transmembrane region" description="Helical" evidence="8">
    <location>
        <begin position="20"/>
        <end position="39"/>
    </location>
</feature>
<dbReference type="OrthoDB" id="958273at2"/>
<keyword evidence="7 8" id="KW-0472">Membrane</keyword>
<evidence type="ECO:0000256" key="2">
    <source>
        <dbReference type="ARBA" id="ARBA00008566"/>
    </source>
</evidence>
<evidence type="ECO:0000256" key="6">
    <source>
        <dbReference type="ARBA" id="ARBA00022989"/>
    </source>
</evidence>
<dbReference type="Pfam" id="PF03595">
    <property type="entry name" value="SLAC1"/>
    <property type="match status" value="1"/>
</dbReference>
<proteinExistence type="inferred from homology"/>
<protein>
    <submittedName>
        <fullName evidence="9">Tellurite resistance protein TehA</fullName>
    </submittedName>
</protein>
<name>A0A1G9QQ51_9GAMM</name>
<dbReference type="RefSeq" id="WP_089730510.1">
    <property type="nucleotide sequence ID" value="NZ_FNGI01000012.1"/>
</dbReference>
<dbReference type="PANTHER" id="PTHR31686:SF1">
    <property type="entry name" value="SULFITE EFFLUX PUMP SSU1"/>
    <property type="match status" value="1"/>
</dbReference>
<comment type="similarity">
    <text evidence="2">Belongs to the tellurite-resistance/dicarboxylate transporter (TDT) family.</text>
</comment>
<feature type="transmembrane region" description="Helical" evidence="8">
    <location>
        <begin position="324"/>
        <end position="343"/>
    </location>
</feature>
<dbReference type="GO" id="GO:0000319">
    <property type="term" value="F:sulfite transmembrane transporter activity"/>
    <property type="evidence" value="ECO:0007669"/>
    <property type="project" value="TreeGrafter"/>
</dbReference>
<dbReference type="STRING" id="119000.SAMN05661010_03447"/>
<evidence type="ECO:0000313" key="9">
    <source>
        <dbReference type="EMBL" id="SDM13139.1"/>
    </source>
</evidence>
<keyword evidence="10" id="KW-1185">Reference proteome</keyword>
<keyword evidence="3" id="KW-0813">Transport</keyword>
<feature type="transmembrane region" description="Helical" evidence="8">
    <location>
        <begin position="148"/>
        <end position="171"/>
    </location>
</feature>
<dbReference type="AlphaFoldDB" id="A0A1G9QQ51"/>
<keyword evidence="5 8" id="KW-0812">Transmembrane</keyword>
<evidence type="ECO:0000256" key="5">
    <source>
        <dbReference type="ARBA" id="ARBA00022692"/>
    </source>
</evidence>
<feature type="transmembrane region" description="Helical" evidence="8">
    <location>
        <begin position="45"/>
        <end position="66"/>
    </location>
</feature>